<dbReference type="STRING" id="425264.A0A3G2RZ49"/>
<evidence type="ECO:0000313" key="5">
    <source>
        <dbReference type="Proteomes" id="UP000269793"/>
    </source>
</evidence>
<dbReference type="OrthoDB" id="1932312at2759"/>
<dbReference type="PROSITE" id="PS00678">
    <property type="entry name" value="WD_REPEATS_1"/>
    <property type="match status" value="1"/>
</dbReference>
<dbReference type="EMBL" id="CP033148">
    <property type="protein sequence ID" value="AYO40994.1"/>
    <property type="molecule type" value="Genomic_DNA"/>
</dbReference>
<keyword evidence="2" id="KW-0677">Repeat</keyword>
<dbReference type="InterPro" id="IPR019775">
    <property type="entry name" value="WD40_repeat_CS"/>
</dbReference>
<dbReference type="InterPro" id="IPR001680">
    <property type="entry name" value="WD40_rpt"/>
</dbReference>
<feature type="repeat" description="WD" evidence="3">
    <location>
        <begin position="189"/>
        <end position="230"/>
    </location>
</feature>
<evidence type="ECO:0000256" key="1">
    <source>
        <dbReference type="ARBA" id="ARBA00022574"/>
    </source>
</evidence>
<reference evidence="4 5" key="1">
    <citation type="submission" date="2018-10" db="EMBL/GenBank/DDBJ databases">
        <title>Complete genome sequence of Malassezia restricta CBS 7877.</title>
        <authorList>
            <person name="Morand S.C."/>
            <person name="Bertignac M."/>
            <person name="Iltis A."/>
            <person name="Kolder I."/>
            <person name="Pirovano W."/>
            <person name="Jourdain R."/>
            <person name="Clavaud C."/>
        </authorList>
    </citation>
    <scope>NUCLEOTIDE SEQUENCE [LARGE SCALE GENOMIC DNA]</scope>
    <source>
        <strain evidence="4 5">CBS 7877</strain>
    </source>
</reference>
<proteinExistence type="predicted"/>
<name>A0A3G2RZ49_MALR7</name>
<keyword evidence="5" id="KW-1185">Reference proteome</keyword>
<dbReference type="AlphaFoldDB" id="A0A3G2RZ49"/>
<keyword evidence="1 3" id="KW-0853">WD repeat</keyword>
<dbReference type="SMART" id="SM00320">
    <property type="entry name" value="WD40"/>
    <property type="match status" value="3"/>
</dbReference>
<evidence type="ECO:0000313" key="4">
    <source>
        <dbReference type="EMBL" id="AYO40994.1"/>
    </source>
</evidence>
<evidence type="ECO:0000256" key="2">
    <source>
        <dbReference type="ARBA" id="ARBA00022737"/>
    </source>
</evidence>
<dbReference type="Pfam" id="PF00400">
    <property type="entry name" value="WD40"/>
    <property type="match status" value="2"/>
</dbReference>
<dbReference type="PANTHER" id="PTHR19848:SF8">
    <property type="entry name" value="F-BOX AND WD REPEAT DOMAIN CONTAINING 7"/>
    <property type="match status" value="1"/>
</dbReference>
<dbReference type="SUPFAM" id="SSF50978">
    <property type="entry name" value="WD40 repeat-like"/>
    <property type="match status" value="1"/>
</dbReference>
<dbReference type="VEuPathDB" id="FungiDB:DNF11_0044"/>
<dbReference type="PANTHER" id="PTHR19848">
    <property type="entry name" value="WD40 REPEAT PROTEIN"/>
    <property type="match status" value="1"/>
</dbReference>
<dbReference type="InterPro" id="IPR015943">
    <property type="entry name" value="WD40/YVTN_repeat-like_dom_sf"/>
</dbReference>
<sequence>MSTLLGVCQDIVATFLRTHDCPETLAAFEKECKRVPVANSAYNSVSRDLRTLVEYAASKASAHTALEALPPDATRPTAHFSTYKLERTLDYLHLGNILSVVPVTYPGVAGACIATTGADKRVVITHLATGDVVGMLEPSAPQDTQPHGHHAAVLCFAQHTTNPRYAVTSGMDGMLVVWDLAHDTPIQTLRDHRRFAVRVAFSHDARFLASASYDKTIHIYEDEQGRYVRRHTITLTSNPEALLFVRGAPDQAGERPWLVYTVRESVMLHYVGMPTHTTAWDVLTYNTNPDPDDFHASYSLLDLAMHPSGQYISAQTGDHGTPCALSSGSDHTLSRLLLMPLFSDKRHSTLWTESPSSSFTSPRHAWRKEGDGAWITGEDGILRLVGLDGRVHARVPCHGQHRDDDLSAASWRHGGNTVIKGVAVLYEKDTEHIITCGFDRTVRIVHPST</sequence>
<feature type="repeat" description="WD" evidence="3">
    <location>
        <begin position="146"/>
        <end position="188"/>
    </location>
</feature>
<dbReference type="Proteomes" id="UP000269793">
    <property type="component" value="Chromosome I"/>
</dbReference>
<dbReference type="InterPro" id="IPR036322">
    <property type="entry name" value="WD40_repeat_dom_sf"/>
</dbReference>
<accession>A0A3G2RZ49</accession>
<dbReference type="Gene3D" id="2.130.10.10">
    <property type="entry name" value="YVTN repeat-like/Quinoprotein amine dehydrogenase"/>
    <property type="match status" value="1"/>
</dbReference>
<protein>
    <submittedName>
        <fullName evidence="4">Putative WD repeat-containing protein</fullName>
    </submittedName>
</protein>
<evidence type="ECO:0000256" key="3">
    <source>
        <dbReference type="PROSITE-ProRule" id="PRU00221"/>
    </source>
</evidence>
<dbReference type="PROSITE" id="PS50082">
    <property type="entry name" value="WD_REPEATS_2"/>
    <property type="match status" value="2"/>
</dbReference>
<organism evidence="4 5">
    <name type="scientific">Malassezia restricta (strain ATCC 96810 / NBRC 103918 / CBS 7877)</name>
    <name type="common">Seborrheic dermatitis infection agent</name>
    <dbReference type="NCBI Taxonomy" id="425264"/>
    <lineage>
        <taxon>Eukaryota</taxon>
        <taxon>Fungi</taxon>
        <taxon>Dikarya</taxon>
        <taxon>Basidiomycota</taxon>
        <taxon>Ustilaginomycotina</taxon>
        <taxon>Malasseziomycetes</taxon>
        <taxon>Malasseziales</taxon>
        <taxon>Malasseziaceae</taxon>
        <taxon>Malassezia</taxon>
    </lineage>
</organism>
<gene>
    <name evidence="4" type="ORF">DNF11_0044</name>
</gene>